<evidence type="ECO:0000256" key="1">
    <source>
        <dbReference type="ARBA" id="ARBA00007905"/>
    </source>
</evidence>
<evidence type="ECO:0000313" key="7">
    <source>
        <dbReference type="EMBL" id="RSH78465.1"/>
    </source>
</evidence>
<dbReference type="InterPro" id="IPR020471">
    <property type="entry name" value="AKR"/>
</dbReference>
<dbReference type="InterPro" id="IPR036812">
    <property type="entry name" value="NAD(P)_OxRdtase_dom_sf"/>
</dbReference>
<evidence type="ECO:0000256" key="2">
    <source>
        <dbReference type="ARBA" id="ARBA00023002"/>
    </source>
</evidence>
<keyword evidence="8" id="KW-1185">Reference proteome</keyword>
<dbReference type="STRING" id="105984.A0A427XHW5"/>
<feature type="active site" description="Proton donor" evidence="3">
    <location>
        <position position="58"/>
    </location>
</feature>
<keyword evidence="2" id="KW-0560">Oxidoreductase</keyword>
<feature type="binding site" evidence="4">
    <location>
        <position position="119"/>
    </location>
    <ligand>
        <name>substrate</name>
    </ligand>
</feature>
<evidence type="ECO:0000259" key="6">
    <source>
        <dbReference type="Pfam" id="PF00248"/>
    </source>
</evidence>
<name>A0A427XHW5_9TREE</name>
<feature type="site" description="Lowers pKa of active site Tyr" evidence="5">
    <location>
        <position position="87"/>
    </location>
</feature>
<dbReference type="InterPro" id="IPR018170">
    <property type="entry name" value="Aldo/ket_reductase_CS"/>
</dbReference>
<evidence type="ECO:0000256" key="3">
    <source>
        <dbReference type="PIRSR" id="PIRSR000097-1"/>
    </source>
</evidence>
<dbReference type="PANTHER" id="PTHR43827">
    <property type="entry name" value="2,5-DIKETO-D-GLUCONIC ACID REDUCTASE"/>
    <property type="match status" value="1"/>
</dbReference>
<dbReference type="Proteomes" id="UP000279236">
    <property type="component" value="Unassembled WGS sequence"/>
</dbReference>
<dbReference type="GeneID" id="39586733"/>
<sequence length="284" mass="31770">MPAPSPVKSLVGTLKMLDGRTIPQFGLGVYEMNDADTYSATKGALEAGYKHIDTAEWYENEGQVGRALTDFCKSSGAKREDIYITSKLMHNRGYDAALRDLKASLGRAGLDYFDLYLLHSPIGGPDSRKELWRALVDAKKAGLCKSIGVSNYGAKHIQEMVDAGVELPVVNQIDLHPFMRHPDIVELCEKHDILLEAWAPLARATKFDNSVIVKMAAKYNREPAQIFLRWGLQHGYVIIPKSVSQKRIESNANIFDFEISDEDIKELDGLDEYHITDWDVVGVE</sequence>
<dbReference type="PROSITE" id="PS00063">
    <property type="entry name" value="ALDOKETO_REDUCTASE_3"/>
    <property type="match status" value="1"/>
</dbReference>
<organism evidence="7 8">
    <name type="scientific">Apiotrichum porosum</name>
    <dbReference type="NCBI Taxonomy" id="105984"/>
    <lineage>
        <taxon>Eukaryota</taxon>
        <taxon>Fungi</taxon>
        <taxon>Dikarya</taxon>
        <taxon>Basidiomycota</taxon>
        <taxon>Agaricomycotina</taxon>
        <taxon>Tremellomycetes</taxon>
        <taxon>Trichosporonales</taxon>
        <taxon>Trichosporonaceae</taxon>
        <taxon>Apiotrichum</taxon>
    </lineage>
</organism>
<dbReference type="AlphaFoldDB" id="A0A427XHW5"/>
<dbReference type="Pfam" id="PF00248">
    <property type="entry name" value="Aldo_ket_red"/>
    <property type="match status" value="1"/>
</dbReference>
<proteinExistence type="inferred from homology"/>
<dbReference type="InterPro" id="IPR023210">
    <property type="entry name" value="NADP_OxRdtase_dom"/>
</dbReference>
<evidence type="ECO:0000313" key="8">
    <source>
        <dbReference type="Proteomes" id="UP000279236"/>
    </source>
</evidence>
<protein>
    <recommendedName>
        <fullName evidence="6">NADP-dependent oxidoreductase domain-containing protein</fullName>
    </recommendedName>
</protein>
<reference evidence="7 8" key="1">
    <citation type="submission" date="2018-11" db="EMBL/GenBank/DDBJ databases">
        <title>Genome sequence of Apiotrichum porosum DSM 27194.</title>
        <authorList>
            <person name="Aliyu H."/>
            <person name="Gorte O."/>
            <person name="Ochsenreither K."/>
        </authorList>
    </citation>
    <scope>NUCLEOTIDE SEQUENCE [LARGE SCALE GENOMIC DNA]</scope>
    <source>
        <strain evidence="7 8">DSM 27194</strain>
    </source>
</reference>
<dbReference type="FunFam" id="3.20.20.100:FF:000015">
    <property type="entry name" value="Oxidoreductase, aldo/keto reductase family"/>
    <property type="match status" value="1"/>
</dbReference>
<dbReference type="PROSITE" id="PS00062">
    <property type="entry name" value="ALDOKETO_REDUCTASE_2"/>
    <property type="match status" value="1"/>
</dbReference>
<comment type="similarity">
    <text evidence="1">Belongs to the aldo/keto reductase family.</text>
</comment>
<evidence type="ECO:0000256" key="4">
    <source>
        <dbReference type="PIRSR" id="PIRSR000097-2"/>
    </source>
</evidence>
<dbReference type="EMBL" id="RSCE01000012">
    <property type="protein sequence ID" value="RSH78465.1"/>
    <property type="molecule type" value="Genomic_DNA"/>
</dbReference>
<evidence type="ECO:0000256" key="5">
    <source>
        <dbReference type="PIRSR" id="PIRSR000097-3"/>
    </source>
</evidence>
<dbReference type="SUPFAM" id="SSF51430">
    <property type="entry name" value="NAD(P)-linked oxidoreductase"/>
    <property type="match status" value="1"/>
</dbReference>
<comment type="caution">
    <text evidence="7">The sequence shown here is derived from an EMBL/GenBank/DDBJ whole genome shotgun (WGS) entry which is preliminary data.</text>
</comment>
<dbReference type="GO" id="GO:0016491">
    <property type="term" value="F:oxidoreductase activity"/>
    <property type="evidence" value="ECO:0007669"/>
    <property type="project" value="UniProtKB-KW"/>
</dbReference>
<accession>A0A427XHW5</accession>
<dbReference type="PIRSF" id="PIRSF000097">
    <property type="entry name" value="AKR"/>
    <property type="match status" value="1"/>
</dbReference>
<dbReference type="CDD" id="cd19071">
    <property type="entry name" value="AKR_AKR1-5-like"/>
    <property type="match status" value="1"/>
</dbReference>
<dbReference type="Gene3D" id="3.20.20.100">
    <property type="entry name" value="NADP-dependent oxidoreductase domain"/>
    <property type="match status" value="1"/>
</dbReference>
<dbReference type="RefSeq" id="XP_028473612.1">
    <property type="nucleotide sequence ID" value="XM_028617934.1"/>
</dbReference>
<gene>
    <name evidence="7" type="ORF">EHS24_002190</name>
</gene>
<dbReference type="PRINTS" id="PR00069">
    <property type="entry name" value="ALDKETRDTASE"/>
</dbReference>
<dbReference type="PANTHER" id="PTHR43827:SF13">
    <property type="entry name" value="ALDO_KETO REDUCTASE FAMILY PROTEIN"/>
    <property type="match status" value="1"/>
</dbReference>
<dbReference type="OrthoDB" id="416253at2759"/>
<feature type="domain" description="NADP-dependent oxidoreductase" evidence="6">
    <location>
        <begin position="26"/>
        <end position="271"/>
    </location>
</feature>